<dbReference type="EMBL" id="CAJVPP010000615">
    <property type="protein sequence ID" value="CAG8497918.1"/>
    <property type="molecule type" value="Genomic_DNA"/>
</dbReference>
<reference evidence="1" key="1">
    <citation type="submission" date="2021-06" db="EMBL/GenBank/DDBJ databases">
        <authorList>
            <person name="Kallberg Y."/>
            <person name="Tangrot J."/>
            <person name="Rosling A."/>
        </authorList>
    </citation>
    <scope>NUCLEOTIDE SEQUENCE</scope>
    <source>
        <strain evidence="1">87-6 pot B 2015</strain>
    </source>
</reference>
<dbReference type="Proteomes" id="UP000789375">
    <property type="component" value="Unassembled WGS sequence"/>
</dbReference>
<protein>
    <submittedName>
        <fullName evidence="1">16149_t:CDS:1</fullName>
    </submittedName>
</protein>
<comment type="caution">
    <text evidence="1">The sequence shown here is derived from an EMBL/GenBank/DDBJ whole genome shotgun (WGS) entry which is preliminary data.</text>
</comment>
<proteinExistence type="predicted"/>
<evidence type="ECO:0000313" key="2">
    <source>
        <dbReference type="Proteomes" id="UP000789375"/>
    </source>
</evidence>
<evidence type="ECO:0000313" key="1">
    <source>
        <dbReference type="EMBL" id="CAG8497918.1"/>
    </source>
</evidence>
<gene>
    <name evidence="1" type="ORF">FMOSSE_LOCUS3880</name>
</gene>
<dbReference type="AlphaFoldDB" id="A0A9N8ZJS3"/>
<accession>A0A9N8ZJS3</accession>
<organism evidence="1 2">
    <name type="scientific">Funneliformis mosseae</name>
    <name type="common">Endomycorrhizal fungus</name>
    <name type="synonym">Glomus mosseae</name>
    <dbReference type="NCBI Taxonomy" id="27381"/>
    <lineage>
        <taxon>Eukaryota</taxon>
        <taxon>Fungi</taxon>
        <taxon>Fungi incertae sedis</taxon>
        <taxon>Mucoromycota</taxon>
        <taxon>Glomeromycotina</taxon>
        <taxon>Glomeromycetes</taxon>
        <taxon>Glomerales</taxon>
        <taxon>Glomeraceae</taxon>
        <taxon>Funneliformis</taxon>
    </lineage>
</organism>
<name>A0A9N8ZJS3_FUNMO</name>
<keyword evidence="2" id="KW-1185">Reference proteome</keyword>
<sequence>MDQAENNYVPSSNHPNNIDEQNVQRTSINNVDEFSNIRNETSLHVHDTVPVNQNFTYEFYLPTNDARIYHVTYTELPTHEIARRLNSRINLSHVPEFQFPYHHNIQSLIHQQIQQQLQQTTTSQTYSENPIYNEASTPSSEVVSDIMQDTQDMGCDEGGSGLINRADSK</sequence>